<feature type="signal peptide" evidence="2">
    <location>
        <begin position="1"/>
        <end position="20"/>
    </location>
</feature>
<dbReference type="Pfam" id="PF12682">
    <property type="entry name" value="Flavodoxin_4"/>
    <property type="match status" value="1"/>
</dbReference>
<dbReference type="InterPro" id="IPR008254">
    <property type="entry name" value="Flavodoxin/NO_synth"/>
</dbReference>
<feature type="domain" description="Flavodoxin-like" evidence="3">
    <location>
        <begin position="35"/>
        <end position="186"/>
    </location>
</feature>
<dbReference type="PANTHER" id="PTHR39201:SF1">
    <property type="entry name" value="FLAVODOXIN-LIKE DOMAIN-CONTAINING PROTEIN"/>
    <property type="match status" value="1"/>
</dbReference>
<dbReference type="EMBL" id="JACSPQ010000001">
    <property type="protein sequence ID" value="MBD8001284.1"/>
    <property type="molecule type" value="Genomic_DNA"/>
</dbReference>
<protein>
    <submittedName>
        <fullName evidence="4">NAD(P)H-dependent oxidoreductase</fullName>
    </submittedName>
</protein>
<evidence type="ECO:0000313" key="5">
    <source>
        <dbReference type="Proteomes" id="UP000616346"/>
    </source>
</evidence>
<feature type="chain" id="PRO_5045243367" evidence="2">
    <location>
        <begin position="21"/>
        <end position="190"/>
    </location>
</feature>
<sequence length="190" mass="21015">MNKILLTLAAAMAICLTACAQNKEKRNMETTTPRTLVAYFSATGTTAKVARQIAGITGGTLYEITPQEAYTAADLDWNDKHSRSSVEMSNPQSRPELKESQTPDVAAYDVVFIGYPIWWDQAPRVINTFIERHDLKGKTLIPFATSGGSGISHSVSTLKTTYPDLNWQEGKLLNHTDSNSLGEWVKSYQK</sequence>
<keyword evidence="5" id="KW-1185">Reference proteome</keyword>
<name>A0ABR8V931_9BACT</name>
<evidence type="ECO:0000256" key="1">
    <source>
        <dbReference type="SAM" id="MobiDB-lite"/>
    </source>
</evidence>
<evidence type="ECO:0000313" key="4">
    <source>
        <dbReference type="EMBL" id="MBD8001284.1"/>
    </source>
</evidence>
<keyword evidence="2" id="KW-0732">Signal</keyword>
<organism evidence="4 5">
    <name type="scientific">Phocaeicola faecium</name>
    <dbReference type="NCBI Taxonomy" id="2762213"/>
    <lineage>
        <taxon>Bacteria</taxon>
        <taxon>Pseudomonadati</taxon>
        <taxon>Bacteroidota</taxon>
        <taxon>Bacteroidia</taxon>
        <taxon>Bacteroidales</taxon>
        <taxon>Bacteroidaceae</taxon>
        <taxon>Phocaeicola</taxon>
    </lineage>
</organism>
<proteinExistence type="predicted"/>
<evidence type="ECO:0000259" key="3">
    <source>
        <dbReference type="Pfam" id="PF12682"/>
    </source>
</evidence>
<feature type="region of interest" description="Disordered" evidence="1">
    <location>
        <begin position="81"/>
        <end position="100"/>
    </location>
</feature>
<dbReference type="NCBIfam" id="NF005501">
    <property type="entry name" value="PRK07116.1"/>
    <property type="match status" value="1"/>
</dbReference>
<gene>
    <name evidence="4" type="ORF">H9626_03510</name>
</gene>
<dbReference type="RefSeq" id="WP_178257006.1">
    <property type="nucleotide sequence ID" value="NZ_JACSPQ010000001.1"/>
</dbReference>
<accession>A0ABR8V931</accession>
<dbReference type="InterPro" id="IPR029039">
    <property type="entry name" value="Flavoprotein-like_sf"/>
</dbReference>
<dbReference type="PANTHER" id="PTHR39201">
    <property type="entry name" value="EXPORTED PROTEIN-RELATED"/>
    <property type="match status" value="1"/>
</dbReference>
<dbReference type="Gene3D" id="3.40.50.360">
    <property type="match status" value="1"/>
</dbReference>
<evidence type="ECO:0000256" key="2">
    <source>
        <dbReference type="SAM" id="SignalP"/>
    </source>
</evidence>
<dbReference type="SUPFAM" id="SSF52218">
    <property type="entry name" value="Flavoproteins"/>
    <property type="match status" value="1"/>
</dbReference>
<dbReference type="Proteomes" id="UP000616346">
    <property type="component" value="Unassembled WGS sequence"/>
</dbReference>
<comment type="caution">
    <text evidence="4">The sequence shown here is derived from an EMBL/GenBank/DDBJ whole genome shotgun (WGS) entry which is preliminary data.</text>
</comment>
<reference evidence="4 5" key="1">
    <citation type="submission" date="2020-08" db="EMBL/GenBank/DDBJ databases">
        <title>A Genomic Blueprint of the Chicken Gut Microbiome.</title>
        <authorList>
            <person name="Gilroy R."/>
            <person name="Ravi A."/>
            <person name="Getino M."/>
            <person name="Pursley I."/>
            <person name="Horton D.L."/>
            <person name="Alikhan N.-F."/>
            <person name="Baker D."/>
            <person name="Gharbi K."/>
            <person name="Hall N."/>
            <person name="Watson M."/>
            <person name="Adriaenssens E.M."/>
            <person name="Foster-Nyarko E."/>
            <person name="Jarju S."/>
            <person name="Secka A."/>
            <person name="Antonio M."/>
            <person name="Oren A."/>
            <person name="Chaudhuri R."/>
            <person name="La Ragione R.M."/>
            <person name="Hildebrand F."/>
            <person name="Pallen M.J."/>
        </authorList>
    </citation>
    <scope>NUCLEOTIDE SEQUENCE [LARGE SCALE GENOMIC DNA]</scope>
    <source>
        <strain evidence="4 5">Sa1YUN3</strain>
    </source>
</reference>